<evidence type="ECO:0000256" key="1">
    <source>
        <dbReference type="ARBA" id="ARBA00004123"/>
    </source>
</evidence>
<dbReference type="GO" id="GO:0000398">
    <property type="term" value="P:mRNA splicing, via spliceosome"/>
    <property type="evidence" value="ECO:0007669"/>
    <property type="project" value="TreeGrafter"/>
</dbReference>
<dbReference type="GO" id="GO:0071013">
    <property type="term" value="C:catalytic step 2 spliceosome"/>
    <property type="evidence" value="ECO:0007669"/>
    <property type="project" value="TreeGrafter"/>
</dbReference>
<evidence type="ECO:0000256" key="3">
    <source>
        <dbReference type="ARBA" id="ARBA00009123"/>
    </source>
</evidence>
<keyword evidence="7" id="KW-0508">mRNA splicing</keyword>
<dbReference type="GO" id="GO:0005687">
    <property type="term" value="C:U4 snRNP"/>
    <property type="evidence" value="ECO:0007669"/>
    <property type="project" value="TreeGrafter"/>
</dbReference>
<keyword evidence="8" id="KW-0539">Nucleus</keyword>
<keyword evidence="5" id="KW-0507">mRNA processing</keyword>
<keyword evidence="4" id="KW-0963">Cytoplasm</keyword>
<evidence type="ECO:0000256" key="6">
    <source>
        <dbReference type="ARBA" id="ARBA00022884"/>
    </source>
</evidence>
<dbReference type="Gene3D" id="2.30.30.100">
    <property type="match status" value="1"/>
</dbReference>
<dbReference type="GO" id="GO:0005737">
    <property type="term" value="C:cytoplasm"/>
    <property type="evidence" value="ECO:0007669"/>
    <property type="project" value="UniProtKB-SubCell"/>
</dbReference>
<evidence type="ECO:0000256" key="4">
    <source>
        <dbReference type="ARBA" id="ARBA00022490"/>
    </source>
</evidence>
<dbReference type="AlphaFoldDB" id="A0A7S2IBJ7"/>
<accession>A0A7S2IBJ7</accession>
<keyword evidence="6" id="KW-0694">RNA-binding</keyword>
<comment type="subcellular location">
    <subcellularLocation>
        <location evidence="2">Cytoplasm</location>
    </subcellularLocation>
    <subcellularLocation>
        <location evidence="1">Nucleus</location>
    </subcellularLocation>
</comment>
<sequence length="176" mass="17547">MPSGKGSKLLRYVEHRLRVTLTDSRTIIGTFLAFDKHLNLVLSDAEEFRTLRKKGDRSAVVEERQEKRALGLIILRGENVVSVAVEGPPPPSGSGARLAPGGPGVARGAGRGGVVPPGPPGGGVGGPGSAPVGLGGAPVHGVGVGMGRGGGAPPPPPPPAGGPPGMGRGIPPPPRY</sequence>
<reference evidence="13" key="1">
    <citation type="submission" date="2021-01" db="EMBL/GenBank/DDBJ databases">
        <authorList>
            <person name="Corre E."/>
            <person name="Pelletier E."/>
            <person name="Niang G."/>
            <person name="Scheremetjew M."/>
            <person name="Finn R."/>
            <person name="Kale V."/>
            <person name="Holt S."/>
            <person name="Cochrane G."/>
            <person name="Meng A."/>
            <person name="Brown T."/>
            <person name="Cohen L."/>
        </authorList>
    </citation>
    <scope>NUCLEOTIDE SEQUENCE</scope>
    <source>
        <strain evidence="13">CCMP826</strain>
    </source>
</reference>
<dbReference type="CDD" id="cd01717">
    <property type="entry name" value="Sm_B"/>
    <property type="match status" value="1"/>
</dbReference>
<evidence type="ECO:0000313" key="13">
    <source>
        <dbReference type="EMBL" id="CAD9514326.1"/>
    </source>
</evidence>
<dbReference type="EMBL" id="HBGV01017773">
    <property type="protein sequence ID" value="CAD9514326.1"/>
    <property type="molecule type" value="Transcribed_RNA"/>
</dbReference>
<evidence type="ECO:0000256" key="10">
    <source>
        <dbReference type="ARBA" id="ARBA00041355"/>
    </source>
</evidence>
<name>A0A7S2IBJ7_9STRA</name>
<dbReference type="GO" id="GO:0005682">
    <property type="term" value="C:U5 snRNP"/>
    <property type="evidence" value="ECO:0007669"/>
    <property type="project" value="TreeGrafter"/>
</dbReference>
<feature type="domain" description="Sm" evidence="12">
    <location>
        <begin position="4"/>
        <end position="89"/>
    </location>
</feature>
<dbReference type="InterPro" id="IPR047575">
    <property type="entry name" value="Sm"/>
</dbReference>
<comment type="similarity">
    <text evidence="3">Belongs to the snRNP SmB/SmN family.</text>
</comment>
<dbReference type="GO" id="GO:0005686">
    <property type="term" value="C:U2 snRNP"/>
    <property type="evidence" value="ECO:0007669"/>
    <property type="project" value="TreeGrafter"/>
</dbReference>
<keyword evidence="9" id="KW-0687">Ribonucleoprotein</keyword>
<dbReference type="GO" id="GO:0003723">
    <property type="term" value="F:RNA binding"/>
    <property type="evidence" value="ECO:0007669"/>
    <property type="project" value="UniProtKB-KW"/>
</dbReference>
<dbReference type="GO" id="GO:0070990">
    <property type="term" value="F:snRNP binding"/>
    <property type="evidence" value="ECO:0007669"/>
    <property type="project" value="TreeGrafter"/>
</dbReference>
<dbReference type="GO" id="GO:0071004">
    <property type="term" value="C:U2-type prespliceosome"/>
    <property type="evidence" value="ECO:0007669"/>
    <property type="project" value="TreeGrafter"/>
</dbReference>
<feature type="compositionally biased region" description="Gly residues" evidence="11">
    <location>
        <begin position="101"/>
        <end position="151"/>
    </location>
</feature>
<dbReference type="PROSITE" id="PS52002">
    <property type="entry name" value="SM"/>
    <property type="match status" value="1"/>
</dbReference>
<feature type="compositionally biased region" description="Pro residues" evidence="11">
    <location>
        <begin position="152"/>
        <end position="162"/>
    </location>
</feature>
<dbReference type="GO" id="GO:0046540">
    <property type="term" value="C:U4/U6 x U5 tri-snRNP complex"/>
    <property type="evidence" value="ECO:0007669"/>
    <property type="project" value="TreeGrafter"/>
</dbReference>
<protein>
    <recommendedName>
        <fullName evidence="10">Sm protein B</fullName>
    </recommendedName>
</protein>
<evidence type="ECO:0000259" key="12">
    <source>
        <dbReference type="PROSITE" id="PS52002"/>
    </source>
</evidence>
<dbReference type="InterPro" id="IPR001163">
    <property type="entry name" value="Sm_dom_euk/arc"/>
</dbReference>
<feature type="region of interest" description="Disordered" evidence="11">
    <location>
        <begin position="87"/>
        <end position="176"/>
    </location>
</feature>
<evidence type="ECO:0000256" key="9">
    <source>
        <dbReference type="ARBA" id="ARBA00023274"/>
    </source>
</evidence>
<evidence type="ECO:0000256" key="8">
    <source>
        <dbReference type="ARBA" id="ARBA00023242"/>
    </source>
</evidence>
<evidence type="ECO:0000256" key="11">
    <source>
        <dbReference type="SAM" id="MobiDB-lite"/>
    </source>
</evidence>
<dbReference type="GO" id="GO:0005685">
    <property type="term" value="C:U1 snRNP"/>
    <property type="evidence" value="ECO:0007669"/>
    <property type="project" value="TreeGrafter"/>
</dbReference>
<dbReference type="InterPro" id="IPR050914">
    <property type="entry name" value="snRNP_SmB/NAA38-like"/>
</dbReference>
<evidence type="ECO:0000256" key="7">
    <source>
        <dbReference type="ARBA" id="ARBA00023187"/>
    </source>
</evidence>
<dbReference type="Pfam" id="PF01423">
    <property type="entry name" value="LSM"/>
    <property type="match status" value="1"/>
</dbReference>
<gene>
    <name evidence="13" type="ORF">HTAM1171_LOCUS10964</name>
</gene>
<evidence type="ECO:0000256" key="2">
    <source>
        <dbReference type="ARBA" id="ARBA00004496"/>
    </source>
</evidence>
<dbReference type="InterPro" id="IPR010920">
    <property type="entry name" value="LSM_dom_sf"/>
</dbReference>
<organism evidence="13">
    <name type="scientific">Helicotheca tamesis</name>
    <dbReference type="NCBI Taxonomy" id="374047"/>
    <lineage>
        <taxon>Eukaryota</taxon>
        <taxon>Sar</taxon>
        <taxon>Stramenopiles</taxon>
        <taxon>Ochrophyta</taxon>
        <taxon>Bacillariophyta</taxon>
        <taxon>Mediophyceae</taxon>
        <taxon>Lithodesmiophycidae</taxon>
        <taxon>Lithodesmiales</taxon>
        <taxon>Lithodesmiaceae</taxon>
        <taxon>Helicotheca</taxon>
    </lineage>
</organism>
<dbReference type="SUPFAM" id="SSF50182">
    <property type="entry name" value="Sm-like ribonucleoproteins"/>
    <property type="match status" value="1"/>
</dbReference>
<dbReference type="PANTHER" id="PTHR10701">
    <property type="entry name" value="SMALL NUCLEAR RIBONUCLEOPROTEIN-ASSOCIATED PROTEIN B AND N"/>
    <property type="match status" value="1"/>
</dbReference>
<proteinExistence type="inferred from homology"/>
<dbReference type="PANTHER" id="PTHR10701:SF0">
    <property type="entry name" value="SMALL NUCLEAR RIBONUCLEOPROTEIN-ASSOCIATED PROTEIN B"/>
    <property type="match status" value="1"/>
</dbReference>
<evidence type="ECO:0000256" key="5">
    <source>
        <dbReference type="ARBA" id="ARBA00022664"/>
    </source>
</evidence>
<dbReference type="SMART" id="SM00651">
    <property type="entry name" value="Sm"/>
    <property type="match status" value="1"/>
</dbReference>